<gene>
    <name evidence="2" type="ORF">PAXINDRAFT_170418</name>
</gene>
<keyword evidence="3" id="KW-1185">Reference proteome</keyword>
<sequence length="383" mass="45129">MVLSSPQRKFKVSFISHLFTLRRKPAMPTDVETHDRSPPPPPPPKDANVHFDSRTYPGRRTATKPLPIPQQEYLNEKMTTTATGYFDYSMISVNHESSLLLASSSPRSPPRVTLKGRVELSPRTNSSPEERAKRRMSVQKRRKREEEDALREEQERQALRRRQKEEQERREWEDEERRKTALQEQLRQAAARKEKEEKEAKASEERRLQEIRERKQIEHEKRLQYTRELEKWRSEQIQRAESQSSEKEEGRRRSAEERRIRIARINEEVLQDGTSAALCGQVTIQTPDSLAWKRRYFKFDLVHAQMSLYRNQLDLTRTVDVVNLDGRVDSLNEWYEGFEELEAIPHSFAVKFVDGQNWLMYADTEEEKDTLLVLLSEAAGVIL</sequence>
<evidence type="ECO:0000313" key="3">
    <source>
        <dbReference type="Proteomes" id="UP000053647"/>
    </source>
</evidence>
<dbReference type="EMBL" id="KN819351">
    <property type="protein sequence ID" value="KIJ13535.1"/>
    <property type="molecule type" value="Genomic_DNA"/>
</dbReference>
<dbReference type="AlphaFoldDB" id="A0A0C9TD77"/>
<proteinExistence type="predicted"/>
<reference evidence="2 3" key="1">
    <citation type="submission" date="2014-06" db="EMBL/GenBank/DDBJ databases">
        <authorList>
            <consortium name="DOE Joint Genome Institute"/>
            <person name="Kuo A."/>
            <person name="Kohler A."/>
            <person name="Nagy L.G."/>
            <person name="Floudas D."/>
            <person name="Copeland A."/>
            <person name="Barry K.W."/>
            <person name="Cichocki N."/>
            <person name="Veneault-Fourrey C."/>
            <person name="LaButti K."/>
            <person name="Lindquist E.A."/>
            <person name="Lipzen A."/>
            <person name="Lundell T."/>
            <person name="Morin E."/>
            <person name="Murat C."/>
            <person name="Sun H."/>
            <person name="Tunlid A."/>
            <person name="Henrissat B."/>
            <person name="Grigoriev I.V."/>
            <person name="Hibbett D.S."/>
            <person name="Martin F."/>
            <person name="Nordberg H.P."/>
            <person name="Cantor M.N."/>
            <person name="Hua S.X."/>
        </authorList>
    </citation>
    <scope>NUCLEOTIDE SEQUENCE [LARGE SCALE GENOMIC DNA]</scope>
    <source>
        <strain evidence="2 3">ATCC 200175</strain>
    </source>
</reference>
<protein>
    <recommendedName>
        <fullName evidence="4">PH domain-containing protein</fullName>
    </recommendedName>
</protein>
<evidence type="ECO:0000313" key="2">
    <source>
        <dbReference type="EMBL" id="KIJ13535.1"/>
    </source>
</evidence>
<dbReference type="OrthoDB" id="2123378at2759"/>
<dbReference type="Proteomes" id="UP000053647">
    <property type="component" value="Unassembled WGS sequence"/>
</dbReference>
<organism evidence="2 3">
    <name type="scientific">Paxillus involutus ATCC 200175</name>
    <dbReference type="NCBI Taxonomy" id="664439"/>
    <lineage>
        <taxon>Eukaryota</taxon>
        <taxon>Fungi</taxon>
        <taxon>Dikarya</taxon>
        <taxon>Basidiomycota</taxon>
        <taxon>Agaricomycotina</taxon>
        <taxon>Agaricomycetes</taxon>
        <taxon>Agaricomycetidae</taxon>
        <taxon>Boletales</taxon>
        <taxon>Paxilineae</taxon>
        <taxon>Paxillaceae</taxon>
        <taxon>Paxillus</taxon>
    </lineage>
</organism>
<dbReference type="HOGENOM" id="CLU_014670_1_0_1"/>
<reference evidence="3" key="2">
    <citation type="submission" date="2015-01" db="EMBL/GenBank/DDBJ databases">
        <title>Evolutionary Origins and Diversification of the Mycorrhizal Mutualists.</title>
        <authorList>
            <consortium name="DOE Joint Genome Institute"/>
            <consortium name="Mycorrhizal Genomics Consortium"/>
            <person name="Kohler A."/>
            <person name="Kuo A."/>
            <person name="Nagy L.G."/>
            <person name="Floudas D."/>
            <person name="Copeland A."/>
            <person name="Barry K.W."/>
            <person name="Cichocki N."/>
            <person name="Veneault-Fourrey C."/>
            <person name="LaButti K."/>
            <person name="Lindquist E.A."/>
            <person name="Lipzen A."/>
            <person name="Lundell T."/>
            <person name="Morin E."/>
            <person name="Murat C."/>
            <person name="Riley R."/>
            <person name="Ohm R."/>
            <person name="Sun H."/>
            <person name="Tunlid A."/>
            <person name="Henrissat B."/>
            <person name="Grigoriev I.V."/>
            <person name="Hibbett D.S."/>
            <person name="Martin F."/>
        </authorList>
    </citation>
    <scope>NUCLEOTIDE SEQUENCE [LARGE SCALE GENOMIC DNA]</scope>
    <source>
        <strain evidence="3">ATCC 200175</strain>
    </source>
</reference>
<evidence type="ECO:0000256" key="1">
    <source>
        <dbReference type="SAM" id="MobiDB-lite"/>
    </source>
</evidence>
<feature type="compositionally biased region" description="Basic residues" evidence="1">
    <location>
        <begin position="133"/>
        <end position="143"/>
    </location>
</feature>
<name>A0A0C9TD77_PAXIN</name>
<dbReference type="InterPro" id="IPR011993">
    <property type="entry name" value="PH-like_dom_sf"/>
</dbReference>
<evidence type="ECO:0008006" key="4">
    <source>
        <dbReference type="Google" id="ProtNLM"/>
    </source>
</evidence>
<feature type="compositionally biased region" description="Basic and acidic residues" evidence="1">
    <location>
        <begin position="191"/>
        <end position="206"/>
    </location>
</feature>
<dbReference type="Gene3D" id="2.30.29.30">
    <property type="entry name" value="Pleckstrin-homology domain (PH domain)/Phosphotyrosine-binding domain (PTB)"/>
    <property type="match status" value="1"/>
</dbReference>
<feature type="region of interest" description="Disordered" evidence="1">
    <location>
        <begin position="26"/>
        <end position="65"/>
    </location>
</feature>
<dbReference type="SUPFAM" id="SSF50729">
    <property type="entry name" value="PH domain-like"/>
    <property type="match status" value="1"/>
</dbReference>
<feature type="compositionally biased region" description="Basic and acidic residues" evidence="1">
    <location>
        <begin position="151"/>
        <end position="181"/>
    </location>
</feature>
<feature type="region of interest" description="Disordered" evidence="1">
    <location>
        <begin position="101"/>
        <end position="206"/>
    </location>
</feature>
<accession>A0A0C9TD77</accession>